<dbReference type="AlphaFoldDB" id="A0A537LZD5"/>
<dbReference type="PANTHER" id="PTHR43476">
    <property type="entry name" value="3-(3-HYDROXY-PHENYL)PROPIONATE/3-HYDROXYCINNAMIC ACID HYDROXYLASE"/>
    <property type="match status" value="1"/>
</dbReference>
<dbReference type="Proteomes" id="UP000320393">
    <property type="component" value="Unassembled WGS sequence"/>
</dbReference>
<organism evidence="3 4">
    <name type="scientific">Candidatus Segetimicrobium genomatis</name>
    <dbReference type="NCBI Taxonomy" id="2569760"/>
    <lineage>
        <taxon>Bacteria</taxon>
        <taxon>Bacillati</taxon>
        <taxon>Candidatus Sysuimicrobiota</taxon>
        <taxon>Candidatus Sysuimicrobiia</taxon>
        <taxon>Candidatus Sysuimicrobiales</taxon>
        <taxon>Candidatus Segetimicrobiaceae</taxon>
        <taxon>Candidatus Segetimicrobium</taxon>
    </lineage>
</organism>
<dbReference type="InterPro" id="IPR002938">
    <property type="entry name" value="FAD-bd"/>
</dbReference>
<reference evidence="3 4" key="1">
    <citation type="journal article" date="2019" name="Nat. Microbiol.">
        <title>Mediterranean grassland soil C-N compound turnover is dependent on rainfall and depth, and is mediated by genomically divergent microorganisms.</title>
        <authorList>
            <person name="Diamond S."/>
            <person name="Andeer P.F."/>
            <person name="Li Z."/>
            <person name="Crits-Christoph A."/>
            <person name="Burstein D."/>
            <person name="Anantharaman K."/>
            <person name="Lane K.R."/>
            <person name="Thomas B.C."/>
            <person name="Pan C."/>
            <person name="Northen T.R."/>
            <person name="Banfield J.F."/>
        </authorList>
    </citation>
    <scope>NUCLEOTIDE SEQUENCE [LARGE SCALE GENOMIC DNA]</scope>
    <source>
        <strain evidence="3">NP_5</strain>
    </source>
</reference>
<dbReference type="Pfam" id="PF01494">
    <property type="entry name" value="FAD_binding_3"/>
    <property type="match status" value="1"/>
</dbReference>
<evidence type="ECO:0000313" key="3">
    <source>
        <dbReference type="EMBL" id="TMJ13352.1"/>
    </source>
</evidence>
<gene>
    <name evidence="3" type="ORF">E6H02_05160</name>
</gene>
<sequence length="398" mass="44584">MMLGYLLARSGVDVVILERHADFFRDFRGDTIHPSTLELMHELGILEDFLRQPHQEQQRFEFRIGRDRVLGPDFSRLPTRCKFMVFMPQWDFLNFLAGKAKRYRGFHLMMQADVTDLARDGERIAGAVAATPGGEITVRAALVVGTDGRHSTVREKAGLEPVALGSPIDVLWMRISRRPADPEQVLGTFDAGKGFVMLNRGDYWQCGYIIPKGTLDGLKQRGIAALRNDMLALVPWLHGRVNELEGWDDIKLLTVMVDRLVEWYRPGVLCIGDAAHAMSPIGGVGINLAIQDAVAAANILAPALRGSRTSVESLRSVQRRRELPTRLTQALQVLIQDRVINPMLTGGAMRTMTMVIWMLRRLGFLRHLLARALGVGFRPEHVRTPDALVEEAPSGERR</sequence>
<accession>A0A537LZD5</accession>
<evidence type="ECO:0000313" key="4">
    <source>
        <dbReference type="Proteomes" id="UP000320393"/>
    </source>
</evidence>
<protein>
    <submittedName>
        <fullName evidence="3">FAD-dependent oxidoreductase</fullName>
    </submittedName>
</protein>
<dbReference type="EMBL" id="VBAM01000162">
    <property type="protein sequence ID" value="TMJ13352.1"/>
    <property type="molecule type" value="Genomic_DNA"/>
</dbReference>
<dbReference type="Gene3D" id="3.50.50.60">
    <property type="entry name" value="FAD/NAD(P)-binding domain"/>
    <property type="match status" value="2"/>
</dbReference>
<dbReference type="SUPFAM" id="SSF51905">
    <property type="entry name" value="FAD/NAD(P)-binding domain"/>
    <property type="match status" value="1"/>
</dbReference>
<evidence type="ECO:0000256" key="1">
    <source>
        <dbReference type="ARBA" id="ARBA00023002"/>
    </source>
</evidence>
<dbReference type="NCBIfam" id="NF004834">
    <property type="entry name" value="PRK06185.1-3"/>
    <property type="match status" value="1"/>
</dbReference>
<comment type="caution">
    <text evidence="3">The sequence shown here is derived from an EMBL/GenBank/DDBJ whole genome shotgun (WGS) entry which is preliminary data.</text>
</comment>
<dbReference type="InterPro" id="IPR036188">
    <property type="entry name" value="FAD/NAD-bd_sf"/>
</dbReference>
<dbReference type="PRINTS" id="PR00420">
    <property type="entry name" value="RNGMNOXGNASE"/>
</dbReference>
<proteinExistence type="predicted"/>
<name>A0A537LZD5_9BACT</name>
<feature type="domain" description="FAD-binding" evidence="2">
    <location>
        <begin position="1"/>
        <end position="327"/>
    </location>
</feature>
<dbReference type="GO" id="GO:0071949">
    <property type="term" value="F:FAD binding"/>
    <property type="evidence" value="ECO:0007669"/>
    <property type="project" value="InterPro"/>
</dbReference>
<dbReference type="PANTHER" id="PTHR43476:SF5">
    <property type="entry name" value="FAD-DEPENDENT MONOOXYGENASE"/>
    <property type="match status" value="1"/>
</dbReference>
<evidence type="ECO:0000259" key="2">
    <source>
        <dbReference type="Pfam" id="PF01494"/>
    </source>
</evidence>
<dbReference type="InterPro" id="IPR050631">
    <property type="entry name" value="PheA/TfdB_FAD_monoxygenase"/>
</dbReference>
<keyword evidence="1" id="KW-0560">Oxidoreductase</keyword>
<dbReference type="GO" id="GO:0016491">
    <property type="term" value="F:oxidoreductase activity"/>
    <property type="evidence" value="ECO:0007669"/>
    <property type="project" value="UniProtKB-KW"/>
</dbReference>